<gene>
    <name evidence="12" type="ORF">H9847_04775</name>
</gene>
<feature type="domain" description="Phospholipid/glycerol acyltransferase" evidence="11">
    <location>
        <begin position="71"/>
        <end position="186"/>
    </location>
</feature>
<keyword evidence="7 9" id="KW-0808">Transferase</keyword>
<keyword evidence="10" id="KW-0472">Membrane</keyword>
<keyword evidence="8 9" id="KW-0012">Acyltransferase</keyword>
<comment type="pathway">
    <text evidence="2">Phospholipid metabolism; CDP-diacylglycerol biosynthesis; CDP-diacylglycerol from sn-glycerol 3-phosphate: step 2/3.</text>
</comment>
<dbReference type="SMART" id="SM00563">
    <property type="entry name" value="PlsC"/>
    <property type="match status" value="1"/>
</dbReference>
<keyword evidence="9" id="KW-0443">Lipid metabolism</keyword>
<comment type="domain">
    <text evidence="9">The HXXXXD motif is essential for acyltransferase activity and may constitute the binding site for the phosphate moiety of the glycerol-3-phosphate.</text>
</comment>
<dbReference type="EC" id="2.3.1.51" evidence="5 9"/>
<evidence type="ECO:0000256" key="5">
    <source>
        <dbReference type="ARBA" id="ARBA00013211"/>
    </source>
</evidence>
<accession>A0A948TFM7</accession>
<keyword evidence="9" id="KW-1208">Phospholipid metabolism</keyword>
<dbReference type="GO" id="GO:0005886">
    <property type="term" value="C:plasma membrane"/>
    <property type="evidence" value="ECO:0007669"/>
    <property type="project" value="TreeGrafter"/>
</dbReference>
<reference evidence="12" key="2">
    <citation type="submission" date="2021-04" db="EMBL/GenBank/DDBJ databases">
        <authorList>
            <person name="Gilroy R."/>
        </authorList>
    </citation>
    <scope>NUCLEOTIDE SEQUENCE</scope>
    <source>
        <strain evidence="12">378</strain>
    </source>
</reference>
<feature type="transmembrane region" description="Helical" evidence="10">
    <location>
        <begin position="12"/>
        <end position="34"/>
    </location>
</feature>
<dbReference type="PANTHER" id="PTHR10434:SF11">
    <property type="entry name" value="1-ACYL-SN-GLYCEROL-3-PHOSPHATE ACYLTRANSFERASE"/>
    <property type="match status" value="1"/>
</dbReference>
<keyword evidence="9" id="KW-0594">Phospholipid biosynthesis</keyword>
<dbReference type="SUPFAM" id="SSF69593">
    <property type="entry name" value="Glycerol-3-phosphate (1)-acyltransferase"/>
    <property type="match status" value="1"/>
</dbReference>
<evidence type="ECO:0000256" key="7">
    <source>
        <dbReference type="ARBA" id="ARBA00022679"/>
    </source>
</evidence>
<sequence>MRFIIYPLRVVILLIMALLWLVLGLIVCLCRPFNKGNVYALTQMLRLAQRVIGVKVVMDFDPKSVRKDMPAIFVGLHQSNWDIITMADLPQPGLVCVGKKSLLYTPIFGILFFLSGNILLDREKRSKAGELFLKIVKKIKNEQLSIWMFPEGTRSGYGPVGKFKSGALHTAMMAKVKVIPFVTSTYAGQIDLGRWNNGEVHISLLEPLDGATLERAQINEQTLALRERMIAKLHEMDPQVKRPEGYQLPAER</sequence>
<dbReference type="InterPro" id="IPR004552">
    <property type="entry name" value="AGP_acyltrans"/>
</dbReference>
<evidence type="ECO:0000256" key="8">
    <source>
        <dbReference type="ARBA" id="ARBA00023315"/>
    </source>
</evidence>
<proteinExistence type="inferred from homology"/>
<evidence type="ECO:0000313" key="13">
    <source>
        <dbReference type="Proteomes" id="UP000733611"/>
    </source>
</evidence>
<keyword evidence="10" id="KW-0812">Transmembrane</keyword>
<protein>
    <recommendedName>
        <fullName evidence="6 9">1-acyl-sn-glycerol-3-phosphate acyltransferase</fullName>
        <ecNumber evidence="5 9">2.3.1.51</ecNumber>
    </recommendedName>
</protein>
<comment type="pathway">
    <text evidence="3">Lipid metabolism.</text>
</comment>
<evidence type="ECO:0000256" key="3">
    <source>
        <dbReference type="ARBA" id="ARBA00005189"/>
    </source>
</evidence>
<keyword evidence="10" id="KW-1133">Transmembrane helix</keyword>
<name>A0A948TFM7_9GAMM</name>
<evidence type="ECO:0000256" key="10">
    <source>
        <dbReference type="SAM" id="Phobius"/>
    </source>
</evidence>
<dbReference type="EMBL" id="JAHLFE010000094">
    <property type="protein sequence ID" value="MBU3844170.1"/>
    <property type="molecule type" value="Genomic_DNA"/>
</dbReference>
<dbReference type="GO" id="GO:0003841">
    <property type="term" value="F:1-acylglycerol-3-phosphate O-acyltransferase activity"/>
    <property type="evidence" value="ECO:0007669"/>
    <property type="project" value="UniProtKB-UniRule"/>
</dbReference>
<dbReference type="AlphaFoldDB" id="A0A948TFM7"/>
<comment type="caution">
    <text evidence="12">The sequence shown here is derived from an EMBL/GenBank/DDBJ whole genome shotgun (WGS) entry which is preliminary data.</text>
</comment>
<feature type="transmembrane region" description="Helical" evidence="10">
    <location>
        <begin position="102"/>
        <end position="120"/>
    </location>
</feature>
<dbReference type="CDD" id="cd07989">
    <property type="entry name" value="LPLAT_AGPAT-like"/>
    <property type="match status" value="1"/>
</dbReference>
<dbReference type="Pfam" id="PF01553">
    <property type="entry name" value="Acyltransferase"/>
    <property type="match status" value="1"/>
</dbReference>
<evidence type="ECO:0000256" key="9">
    <source>
        <dbReference type="RuleBase" id="RU361267"/>
    </source>
</evidence>
<evidence type="ECO:0000313" key="12">
    <source>
        <dbReference type="EMBL" id="MBU3844170.1"/>
    </source>
</evidence>
<organism evidence="12 13">
    <name type="scientific">Candidatus Anaerobiospirillum pullicola</name>
    <dbReference type="NCBI Taxonomy" id="2838451"/>
    <lineage>
        <taxon>Bacteria</taxon>
        <taxon>Pseudomonadati</taxon>
        <taxon>Pseudomonadota</taxon>
        <taxon>Gammaproteobacteria</taxon>
        <taxon>Aeromonadales</taxon>
        <taxon>Succinivibrionaceae</taxon>
        <taxon>Anaerobiospirillum</taxon>
    </lineage>
</organism>
<keyword evidence="9" id="KW-0444">Lipid biosynthesis</keyword>
<evidence type="ECO:0000259" key="11">
    <source>
        <dbReference type="SMART" id="SM00563"/>
    </source>
</evidence>
<comment type="similarity">
    <text evidence="4 9">Belongs to the 1-acyl-sn-glycerol-3-phosphate acyltransferase family.</text>
</comment>
<evidence type="ECO:0000256" key="6">
    <source>
        <dbReference type="ARBA" id="ARBA00016139"/>
    </source>
</evidence>
<reference evidence="12" key="1">
    <citation type="journal article" date="2021" name="PeerJ">
        <title>Extensive microbial diversity within the chicken gut microbiome revealed by metagenomics and culture.</title>
        <authorList>
            <person name="Gilroy R."/>
            <person name="Ravi A."/>
            <person name="Getino M."/>
            <person name="Pursley I."/>
            <person name="Horton D.L."/>
            <person name="Alikhan N.F."/>
            <person name="Baker D."/>
            <person name="Gharbi K."/>
            <person name="Hall N."/>
            <person name="Watson M."/>
            <person name="Adriaenssens E.M."/>
            <person name="Foster-Nyarko E."/>
            <person name="Jarju S."/>
            <person name="Secka A."/>
            <person name="Antonio M."/>
            <person name="Oren A."/>
            <person name="Chaudhuri R.R."/>
            <person name="La Ragione R."/>
            <person name="Hildebrand F."/>
            <person name="Pallen M.J."/>
        </authorList>
    </citation>
    <scope>NUCLEOTIDE SEQUENCE</scope>
    <source>
        <strain evidence="12">378</strain>
    </source>
</reference>
<dbReference type="PANTHER" id="PTHR10434">
    <property type="entry name" value="1-ACYL-SN-GLYCEROL-3-PHOSPHATE ACYLTRANSFERASE"/>
    <property type="match status" value="1"/>
</dbReference>
<dbReference type="InterPro" id="IPR002123">
    <property type="entry name" value="Plipid/glycerol_acylTrfase"/>
</dbReference>
<evidence type="ECO:0000256" key="2">
    <source>
        <dbReference type="ARBA" id="ARBA00004728"/>
    </source>
</evidence>
<dbReference type="GO" id="GO:0006654">
    <property type="term" value="P:phosphatidic acid biosynthetic process"/>
    <property type="evidence" value="ECO:0007669"/>
    <property type="project" value="TreeGrafter"/>
</dbReference>
<comment type="catalytic activity">
    <reaction evidence="1 9">
        <text>a 1-acyl-sn-glycero-3-phosphate + an acyl-CoA = a 1,2-diacyl-sn-glycero-3-phosphate + CoA</text>
        <dbReference type="Rhea" id="RHEA:19709"/>
        <dbReference type="ChEBI" id="CHEBI:57287"/>
        <dbReference type="ChEBI" id="CHEBI:57970"/>
        <dbReference type="ChEBI" id="CHEBI:58342"/>
        <dbReference type="ChEBI" id="CHEBI:58608"/>
        <dbReference type="EC" id="2.3.1.51"/>
    </reaction>
</comment>
<evidence type="ECO:0000256" key="1">
    <source>
        <dbReference type="ARBA" id="ARBA00001141"/>
    </source>
</evidence>
<evidence type="ECO:0000256" key="4">
    <source>
        <dbReference type="ARBA" id="ARBA00008655"/>
    </source>
</evidence>
<dbReference type="NCBIfam" id="TIGR00530">
    <property type="entry name" value="AGP_acyltrn"/>
    <property type="match status" value="1"/>
</dbReference>
<dbReference type="Proteomes" id="UP000733611">
    <property type="component" value="Unassembled WGS sequence"/>
</dbReference>